<evidence type="ECO:0000313" key="9">
    <source>
        <dbReference type="Proteomes" id="UP001232148"/>
    </source>
</evidence>
<proteinExistence type="inferred from homology"/>
<evidence type="ECO:0000259" key="7">
    <source>
        <dbReference type="Pfam" id="PF20684"/>
    </source>
</evidence>
<gene>
    <name evidence="8" type="ORF">LX32DRAFT_716576</name>
</gene>
<organism evidence="8 9">
    <name type="scientific">Colletotrichum zoysiae</name>
    <dbReference type="NCBI Taxonomy" id="1216348"/>
    <lineage>
        <taxon>Eukaryota</taxon>
        <taxon>Fungi</taxon>
        <taxon>Dikarya</taxon>
        <taxon>Ascomycota</taxon>
        <taxon>Pezizomycotina</taxon>
        <taxon>Sordariomycetes</taxon>
        <taxon>Hypocreomycetidae</taxon>
        <taxon>Glomerellales</taxon>
        <taxon>Glomerellaceae</taxon>
        <taxon>Colletotrichum</taxon>
        <taxon>Colletotrichum graminicola species complex</taxon>
    </lineage>
</organism>
<dbReference type="PANTHER" id="PTHR33048:SF108">
    <property type="entry name" value="INTEGRAL MEMBRANE PROTEIN"/>
    <property type="match status" value="1"/>
</dbReference>
<feature type="transmembrane region" description="Helical" evidence="6">
    <location>
        <begin position="29"/>
        <end position="49"/>
    </location>
</feature>
<evidence type="ECO:0000256" key="6">
    <source>
        <dbReference type="SAM" id="Phobius"/>
    </source>
</evidence>
<keyword evidence="3 6" id="KW-1133">Transmembrane helix</keyword>
<dbReference type="Pfam" id="PF20684">
    <property type="entry name" value="Fung_rhodopsin"/>
    <property type="match status" value="1"/>
</dbReference>
<feature type="transmembrane region" description="Helical" evidence="6">
    <location>
        <begin position="116"/>
        <end position="136"/>
    </location>
</feature>
<evidence type="ECO:0000256" key="2">
    <source>
        <dbReference type="ARBA" id="ARBA00022692"/>
    </source>
</evidence>
<dbReference type="GO" id="GO:0016020">
    <property type="term" value="C:membrane"/>
    <property type="evidence" value="ECO:0007669"/>
    <property type="project" value="UniProtKB-SubCell"/>
</dbReference>
<evidence type="ECO:0000256" key="4">
    <source>
        <dbReference type="ARBA" id="ARBA00023136"/>
    </source>
</evidence>
<keyword evidence="2 6" id="KW-0812">Transmembrane</keyword>
<evidence type="ECO:0000256" key="5">
    <source>
        <dbReference type="ARBA" id="ARBA00038359"/>
    </source>
</evidence>
<feature type="domain" description="Rhodopsin" evidence="7">
    <location>
        <begin position="50"/>
        <end position="284"/>
    </location>
</feature>
<comment type="subcellular location">
    <subcellularLocation>
        <location evidence="1">Membrane</location>
        <topology evidence="1">Multi-pass membrane protein</topology>
    </subcellularLocation>
</comment>
<name>A0AAD9HMN5_9PEZI</name>
<feature type="transmembrane region" description="Helical" evidence="6">
    <location>
        <begin position="196"/>
        <end position="214"/>
    </location>
</feature>
<dbReference type="InterPro" id="IPR049326">
    <property type="entry name" value="Rhodopsin_dom_fungi"/>
</dbReference>
<comment type="caution">
    <text evidence="8">The sequence shown here is derived from an EMBL/GenBank/DDBJ whole genome shotgun (WGS) entry which is preliminary data.</text>
</comment>
<feature type="transmembrane region" description="Helical" evidence="6">
    <location>
        <begin position="70"/>
        <end position="96"/>
    </location>
</feature>
<evidence type="ECO:0000313" key="8">
    <source>
        <dbReference type="EMBL" id="KAK2030574.1"/>
    </source>
</evidence>
<feature type="transmembrane region" description="Helical" evidence="6">
    <location>
        <begin position="265"/>
        <end position="283"/>
    </location>
</feature>
<dbReference type="InterPro" id="IPR052337">
    <property type="entry name" value="SAT4-like"/>
</dbReference>
<protein>
    <recommendedName>
        <fullName evidence="7">Rhodopsin domain-containing protein</fullName>
    </recommendedName>
</protein>
<accession>A0AAD9HMN5</accession>
<evidence type="ECO:0000256" key="3">
    <source>
        <dbReference type="ARBA" id="ARBA00022989"/>
    </source>
</evidence>
<comment type="similarity">
    <text evidence="5">Belongs to the SAT4 family.</text>
</comment>
<keyword evidence="4 6" id="KW-0472">Membrane</keyword>
<keyword evidence="9" id="KW-1185">Reference proteome</keyword>
<reference evidence="8" key="1">
    <citation type="submission" date="2021-06" db="EMBL/GenBank/DDBJ databases">
        <title>Comparative genomics, transcriptomics and evolutionary studies reveal genomic signatures of adaptation to plant cell wall in hemibiotrophic fungi.</title>
        <authorList>
            <consortium name="DOE Joint Genome Institute"/>
            <person name="Baroncelli R."/>
            <person name="Diaz J.F."/>
            <person name="Benocci T."/>
            <person name="Peng M."/>
            <person name="Battaglia E."/>
            <person name="Haridas S."/>
            <person name="Andreopoulos W."/>
            <person name="Labutti K."/>
            <person name="Pangilinan J."/>
            <person name="Floch G.L."/>
            <person name="Makela M.R."/>
            <person name="Henrissat B."/>
            <person name="Grigoriev I.V."/>
            <person name="Crouch J.A."/>
            <person name="De Vries R.P."/>
            <person name="Sukno S.A."/>
            <person name="Thon M.R."/>
        </authorList>
    </citation>
    <scope>NUCLEOTIDE SEQUENCE</scope>
    <source>
        <strain evidence="8">MAFF235873</strain>
    </source>
</reference>
<evidence type="ECO:0000256" key="1">
    <source>
        <dbReference type="ARBA" id="ARBA00004141"/>
    </source>
</evidence>
<dbReference type="AlphaFoldDB" id="A0AAD9HMN5"/>
<dbReference type="PANTHER" id="PTHR33048">
    <property type="entry name" value="PTH11-LIKE INTEGRAL MEMBRANE PROTEIN (AFU_ORTHOLOGUE AFUA_5G11245)"/>
    <property type="match status" value="1"/>
</dbReference>
<dbReference type="Proteomes" id="UP001232148">
    <property type="component" value="Unassembled WGS sequence"/>
</dbReference>
<feature type="transmembrane region" description="Helical" evidence="6">
    <location>
        <begin position="226"/>
        <end position="245"/>
    </location>
</feature>
<dbReference type="EMBL" id="MU842849">
    <property type="protein sequence ID" value="KAK2030574.1"/>
    <property type="molecule type" value="Genomic_DNA"/>
</dbReference>
<sequence length="321" mass="36592">MANSSDPTGAAPPPSWETPNFENPRDVNHTAHIVYTSFIQAIVVFFFAVRVYTKLSVIDRRFRLEDWSCLIGWIFTVVLNSVIMIRIHYGLGFHIWEITKSNYIMIQKWTYISNLLYSPAAFFTKMALILLIVRVFSVSTVVARALCSSMVFFLLCYITMELFKGFVCTPVQAYWDPTIPNFRCINQSTLFMCDTSVSILSDLVILVVPTVLAWRLRVSTAKRLKIILLLGTGGLGVAVTVYRMFLVFRYRAATDPTTEFHNRAGELAIGVVCACFPPINHLIEKRAARRRPEAGRSNQFVTLSSERFQDLNLSLIRESWC</sequence>